<comment type="caution">
    <text evidence="2">The sequence shown here is derived from an EMBL/GenBank/DDBJ whole genome shotgun (WGS) entry which is preliminary data.</text>
</comment>
<dbReference type="SUPFAM" id="SSF53756">
    <property type="entry name" value="UDP-Glycosyltransferase/glycogen phosphorylase"/>
    <property type="match status" value="1"/>
</dbReference>
<reference evidence="3" key="1">
    <citation type="journal article" date="2019" name="Int. J. Syst. Evol. Microbiol.">
        <title>The Global Catalogue of Microorganisms (GCM) 10K type strain sequencing project: providing services to taxonomists for standard genome sequencing and annotation.</title>
        <authorList>
            <consortium name="The Broad Institute Genomics Platform"/>
            <consortium name="The Broad Institute Genome Sequencing Center for Infectious Disease"/>
            <person name="Wu L."/>
            <person name="Ma J."/>
        </authorList>
    </citation>
    <scope>NUCLEOTIDE SEQUENCE [LARGE SCALE GENOMIC DNA]</scope>
    <source>
        <strain evidence="3">CGMCC 4.7283</strain>
    </source>
</reference>
<keyword evidence="1 2" id="KW-0808">Transferase</keyword>
<dbReference type="Gene3D" id="3.40.50.2000">
    <property type="entry name" value="Glycogen Phosphorylase B"/>
    <property type="match status" value="1"/>
</dbReference>
<dbReference type="Gene3D" id="3.40.50.11090">
    <property type="match status" value="1"/>
</dbReference>
<evidence type="ECO:0000256" key="1">
    <source>
        <dbReference type="ARBA" id="ARBA00022679"/>
    </source>
</evidence>
<gene>
    <name evidence="2" type="ORF">ACFO5X_20975</name>
</gene>
<dbReference type="Proteomes" id="UP001595973">
    <property type="component" value="Unassembled WGS sequence"/>
</dbReference>
<organism evidence="2 3">
    <name type="scientific">Seohaeicola nanhaiensis</name>
    <dbReference type="NCBI Taxonomy" id="1387282"/>
    <lineage>
        <taxon>Bacteria</taxon>
        <taxon>Pseudomonadati</taxon>
        <taxon>Pseudomonadota</taxon>
        <taxon>Alphaproteobacteria</taxon>
        <taxon>Rhodobacterales</taxon>
        <taxon>Roseobacteraceae</taxon>
        <taxon>Seohaeicola</taxon>
    </lineage>
</organism>
<dbReference type="EMBL" id="JBHSGI010000032">
    <property type="protein sequence ID" value="MFC4671035.1"/>
    <property type="molecule type" value="Genomic_DNA"/>
</dbReference>
<proteinExistence type="predicted"/>
<dbReference type="PANTHER" id="PTHR46401:SF2">
    <property type="entry name" value="GLYCOSYLTRANSFERASE WBBK-RELATED"/>
    <property type="match status" value="1"/>
</dbReference>
<sequence length="322" mass="36275">MHVISVPARRPSGWRYRIQRMLRRIPAWVPPTFTPLLDVLGDRHVIVAEQMVAERDVPDGDIVVATWWQTAEWVNALPASKGRKFYLLQDYELFENQPADRVSATYALDLRKIAVSSYIRDRILAAHDVQGDIAVVPNAVDLTHFSVQARQRNRQFKVGVLYATAPRKNIRLAIEALERARHHNPGLRALLFGAIPISADLPLPDWVEYHEAPDQADIPQLYASCDLWLFPSREEGFGLPILEAMACRTPVLATDAGAAPDLIDGRNGRILPHDPEAFAAAILEFARMSPQDWRSWSDAAFDTASHNRWDDATDRLLAVIGR</sequence>
<dbReference type="CDD" id="cd03801">
    <property type="entry name" value="GT4_PimA-like"/>
    <property type="match status" value="1"/>
</dbReference>
<name>A0ABV9KLI5_9RHOB</name>
<dbReference type="EC" id="2.4.-.-" evidence="2"/>
<evidence type="ECO:0000313" key="2">
    <source>
        <dbReference type="EMBL" id="MFC4671035.1"/>
    </source>
</evidence>
<evidence type="ECO:0000313" key="3">
    <source>
        <dbReference type="Proteomes" id="UP001595973"/>
    </source>
</evidence>
<keyword evidence="3" id="KW-1185">Reference proteome</keyword>
<dbReference type="Pfam" id="PF13692">
    <property type="entry name" value="Glyco_trans_1_4"/>
    <property type="match status" value="1"/>
</dbReference>
<accession>A0ABV9KLI5</accession>
<dbReference type="GO" id="GO:0016757">
    <property type="term" value="F:glycosyltransferase activity"/>
    <property type="evidence" value="ECO:0007669"/>
    <property type="project" value="UniProtKB-KW"/>
</dbReference>
<dbReference type="PANTHER" id="PTHR46401">
    <property type="entry name" value="GLYCOSYLTRANSFERASE WBBK-RELATED"/>
    <property type="match status" value="1"/>
</dbReference>
<protein>
    <submittedName>
        <fullName evidence="2">Glycosyltransferase family 4 protein</fullName>
        <ecNumber evidence="2">2.4.-.-</ecNumber>
    </submittedName>
</protein>
<keyword evidence="2" id="KW-0328">Glycosyltransferase</keyword>